<dbReference type="AlphaFoldDB" id="A0A1H2E5C8"/>
<evidence type="ECO:0000313" key="1">
    <source>
        <dbReference type="EMBL" id="SDT90235.1"/>
    </source>
</evidence>
<dbReference type="InterPro" id="IPR010727">
    <property type="entry name" value="DUF1302"/>
</dbReference>
<sequence>MKTTKNQPTPSRFLTKNNPAYAFGALSQAKPRLLLLSFFGAASLMVTPTASVEAVELDVAGWEGSVDTVLTYGTVYRMQEPSGKSIASSNGGDVDNGPLASDDANLNFRKGDLVSEVAKVVSELQLQKDNYGLFVRGRAFYDFELMDDDRRHREISDDGLDLAGSGVELLDAFVQGSWDLGERPLSVRVGRQVVNWGEALYAQNGIAATNPYDLSALRAPGSQLREAFIPTEMLFGSFGLTDNLNLSGYWQPGSAWEPVRLDPCGSFFSTNDIVGDSQCDYLPVASLQELITGAVLGSPTAFDSPDELRAYLDGVPGPLQGLAGPLLASTFIPRAEDVEPDGSQYGLSLRWFAPELNQTEFGLYYLRYHSQAPVVSASAANVIPTPLGFFPDASSATYFAEYVGRRDLYGFSFNTSITGGPLEGVAVAGELSYRPDSVVSLYTPGAVIAPAVNGSQPAGTYIPGYIERDRIQASTSLLYISSRRLLGADSTTLIGEVAANRVMGSLPSELLDDPLLPGGFTNSSWGTTLSAAFTYENVLDVFRVTPSVSAYAAINGRNGANNEGQRAYSLQVNALYKDSIGGGVSYTAYHGGGRSDRDRDFLSLFASYSF</sequence>
<dbReference type="OrthoDB" id="7000272at2"/>
<dbReference type="EMBL" id="LT629787">
    <property type="protein sequence ID" value="SDT90235.1"/>
    <property type="molecule type" value="Genomic_DNA"/>
</dbReference>
<dbReference type="Pfam" id="PF06980">
    <property type="entry name" value="DUF1302"/>
    <property type="match status" value="1"/>
</dbReference>
<accession>A0A1H2E5C8</accession>
<dbReference type="RefSeq" id="WP_157719050.1">
    <property type="nucleotide sequence ID" value="NZ_LT629787.1"/>
</dbReference>
<proteinExistence type="predicted"/>
<dbReference type="Proteomes" id="UP000243924">
    <property type="component" value="Chromosome I"/>
</dbReference>
<evidence type="ECO:0008006" key="3">
    <source>
        <dbReference type="Google" id="ProtNLM"/>
    </source>
</evidence>
<gene>
    <name evidence="1" type="ORF">SAMN05216210_0344</name>
</gene>
<organism evidence="1 2">
    <name type="scientific">Halopseudomonas salegens</name>
    <dbReference type="NCBI Taxonomy" id="1434072"/>
    <lineage>
        <taxon>Bacteria</taxon>
        <taxon>Pseudomonadati</taxon>
        <taxon>Pseudomonadota</taxon>
        <taxon>Gammaproteobacteria</taxon>
        <taxon>Pseudomonadales</taxon>
        <taxon>Pseudomonadaceae</taxon>
        <taxon>Halopseudomonas</taxon>
    </lineage>
</organism>
<reference evidence="2" key="1">
    <citation type="submission" date="2016-10" db="EMBL/GenBank/DDBJ databases">
        <authorList>
            <person name="Varghese N."/>
            <person name="Submissions S."/>
        </authorList>
    </citation>
    <scope>NUCLEOTIDE SEQUENCE [LARGE SCALE GENOMIC DNA]</scope>
    <source>
        <strain evidence="2">CECT 8338</strain>
    </source>
</reference>
<keyword evidence="2" id="KW-1185">Reference proteome</keyword>
<dbReference type="STRING" id="1434072.SAMN05216210_0344"/>
<name>A0A1H2E5C8_9GAMM</name>
<protein>
    <recommendedName>
        <fullName evidence="3">DUF1302 domain-containing protein</fullName>
    </recommendedName>
</protein>
<evidence type="ECO:0000313" key="2">
    <source>
        <dbReference type="Proteomes" id="UP000243924"/>
    </source>
</evidence>